<keyword evidence="2" id="KW-1185">Reference proteome</keyword>
<comment type="caution">
    <text evidence="1">The sequence shown here is derived from an EMBL/GenBank/DDBJ whole genome shotgun (WGS) entry which is preliminary data.</text>
</comment>
<reference evidence="1 2" key="1">
    <citation type="submission" date="2018-06" db="EMBL/GenBank/DDBJ databases">
        <title>Genome analysis of cellulolytic fungus Trichoderma lentiforme CFAM-422.</title>
        <authorList>
            <person name="Steindorff A.S."/>
            <person name="Formighieri E.F."/>
            <person name="Midorikawa G.E.O."/>
            <person name="Tamietti M.S."/>
            <person name="Ramos E.Z."/>
            <person name="Silva A.S."/>
            <person name="Bon E.P.S."/>
            <person name="Mendes T.D."/>
            <person name="Damaso M.C.T."/>
            <person name="Favaro L.C.L."/>
        </authorList>
    </citation>
    <scope>NUCLEOTIDE SEQUENCE [LARGE SCALE GENOMIC DNA]</scope>
    <source>
        <strain evidence="1 2">CFAM-422</strain>
    </source>
</reference>
<dbReference type="AlphaFoldDB" id="A0A9P4XQH4"/>
<dbReference type="PANTHER" id="PTHR39697">
    <property type="entry name" value="RICIN B LECTIN DOMAIN-CONTAINING PROTEIN-RELATED"/>
    <property type="match status" value="1"/>
</dbReference>
<protein>
    <submittedName>
        <fullName evidence="1">Uncharacterized protein</fullName>
    </submittedName>
</protein>
<dbReference type="EMBL" id="QLNT01000001">
    <property type="protein sequence ID" value="KAF3077231.1"/>
    <property type="molecule type" value="Genomic_DNA"/>
</dbReference>
<gene>
    <name evidence="1" type="ORF">CFAM422_000747</name>
</gene>
<dbReference type="PANTHER" id="PTHR39697:SF2">
    <property type="entry name" value="CYANOVIRIN-N DOMAIN-CONTAINING PROTEIN"/>
    <property type="match status" value="1"/>
</dbReference>
<dbReference type="Proteomes" id="UP000801864">
    <property type="component" value="Unassembled WGS sequence"/>
</dbReference>
<name>A0A9P4XQH4_9HYPO</name>
<evidence type="ECO:0000313" key="1">
    <source>
        <dbReference type="EMBL" id="KAF3077231.1"/>
    </source>
</evidence>
<organism evidence="1 2">
    <name type="scientific">Trichoderma lentiforme</name>
    <dbReference type="NCBI Taxonomy" id="1567552"/>
    <lineage>
        <taxon>Eukaryota</taxon>
        <taxon>Fungi</taxon>
        <taxon>Dikarya</taxon>
        <taxon>Ascomycota</taxon>
        <taxon>Pezizomycotina</taxon>
        <taxon>Sordariomycetes</taxon>
        <taxon>Hypocreomycetidae</taxon>
        <taxon>Hypocreales</taxon>
        <taxon>Hypocreaceae</taxon>
        <taxon>Trichoderma</taxon>
    </lineage>
</organism>
<accession>A0A9P4XQH4</accession>
<proteinExistence type="predicted"/>
<sequence>MSFTPSNASTTASSIIYTPRGDSIAIGDLYLRDDPSNAVPWPGNTYVIQDKASGRAITAGAGRVYLRKPLSSSADYTHWLCVEANGYFGFYNKHNNVYITFKDGAYGPNILSTASEFKEKQLCLPRRHPDGGYQLLAPAGDGILKQVAVLTDTETLVTRQHAGVILEFILVSE</sequence>
<evidence type="ECO:0000313" key="2">
    <source>
        <dbReference type="Proteomes" id="UP000801864"/>
    </source>
</evidence>